<dbReference type="GeneID" id="116335503"/>
<keyword evidence="6" id="KW-1185">Reference proteome</keyword>
<evidence type="ECO:0000313" key="6">
    <source>
        <dbReference type="Proteomes" id="UP000472276"/>
    </source>
</evidence>
<dbReference type="Gene3D" id="2.30.29.30">
    <property type="entry name" value="Pleckstrin-homology domain (PH domain)/Phosphotyrosine-binding domain (PTB)"/>
    <property type="match status" value="1"/>
</dbReference>
<comment type="subcellular location">
    <subcellularLocation>
        <location evidence="1">Endoplasmic reticulum</location>
    </subcellularLocation>
</comment>
<dbReference type="KEGG" id="oau:116335503"/>
<dbReference type="AlphaFoldDB" id="A0AAZ1X1F1"/>
<dbReference type="InterPro" id="IPR001849">
    <property type="entry name" value="PH_domain"/>
</dbReference>
<feature type="domain" description="START" evidence="4">
    <location>
        <begin position="20"/>
        <end position="114"/>
    </location>
</feature>
<evidence type="ECO:0000259" key="4">
    <source>
        <dbReference type="PROSITE" id="PS50848"/>
    </source>
</evidence>
<evidence type="ECO:0000259" key="3">
    <source>
        <dbReference type="PROSITE" id="PS50003"/>
    </source>
</evidence>
<dbReference type="PANTHER" id="PTHR45899:SF4">
    <property type="entry name" value="ARF-GAP WITH RHO-GAP DOMAIN, ANK REPEAT AND PH DOMAIN-CONTAINING PROTEIN 3"/>
    <property type="match status" value="1"/>
</dbReference>
<dbReference type="Pfam" id="PF01852">
    <property type="entry name" value="START"/>
    <property type="match status" value="1"/>
</dbReference>
<gene>
    <name evidence="5" type="primary">LOC116335503</name>
</gene>
<evidence type="ECO:0000256" key="1">
    <source>
        <dbReference type="ARBA" id="ARBA00004240"/>
    </source>
</evidence>
<dbReference type="Ensembl" id="ENSOABT00000068964.1">
    <property type="protein sequence ID" value="ENSOABP00000061548.1"/>
    <property type="gene ID" value="ENSOABG00000035877.1"/>
</dbReference>
<dbReference type="GO" id="GO:0005547">
    <property type="term" value="F:phosphatidylinositol-3,4,5-trisphosphate binding"/>
    <property type="evidence" value="ECO:0007669"/>
    <property type="project" value="TreeGrafter"/>
</dbReference>
<dbReference type="PROSITE" id="PS50848">
    <property type="entry name" value="START"/>
    <property type="match status" value="1"/>
</dbReference>
<dbReference type="InterPro" id="IPR052227">
    <property type="entry name" value="Arf-Rho-GAP_ANK-PH_domain"/>
</dbReference>
<dbReference type="Gene3D" id="3.30.530.20">
    <property type="match status" value="1"/>
</dbReference>
<feature type="domain" description="PH" evidence="3">
    <location>
        <begin position="103"/>
        <end position="206"/>
    </location>
</feature>
<keyword evidence="2" id="KW-0256">Endoplasmic reticulum</keyword>
<dbReference type="InterPro" id="IPR023393">
    <property type="entry name" value="START-like_dom_sf"/>
</dbReference>
<dbReference type="SMART" id="SM00233">
    <property type="entry name" value="PH"/>
    <property type="match status" value="1"/>
</dbReference>
<evidence type="ECO:0000256" key="2">
    <source>
        <dbReference type="ARBA" id="ARBA00022824"/>
    </source>
</evidence>
<organism evidence="5 6">
    <name type="scientific">Oreochromis aureus</name>
    <name type="common">Israeli tilapia</name>
    <name type="synonym">Chromis aureus</name>
    <dbReference type="NCBI Taxonomy" id="47969"/>
    <lineage>
        <taxon>Eukaryota</taxon>
        <taxon>Metazoa</taxon>
        <taxon>Chordata</taxon>
        <taxon>Craniata</taxon>
        <taxon>Vertebrata</taxon>
        <taxon>Euteleostomi</taxon>
        <taxon>Actinopterygii</taxon>
        <taxon>Neopterygii</taxon>
        <taxon>Teleostei</taxon>
        <taxon>Neoteleostei</taxon>
        <taxon>Acanthomorphata</taxon>
        <taxon>Ovalentaria</taxon>
        <taxon>Cichlomorphae</taxon>
        <taxon>Cichliformes</taxon>
        <taxon>Cichlidae</taxon>
        <taxon>African cichlids</taxon>
        <taxon>Pseudocrenilabrinae</taxon>
        <taxon>Oreochromini</taxon>
        <taxon>Oreochromis</taxon>
    </lineage>
</organism>
<evidence type="ECO:0008006" key="7">
    <source>
        <dbReference type="Google" id="ProtNLM"/>
    </source>
</evidence>
<reference evidence="5" key="3">
    <citation type="submission" date="2025-09" db="UniProtKB">
        <authorList>
            <consortium name="Ensembl"/>
        </authorList>
    </citation>
    <scope>IDENTIFICATION</scope>
</reference>
<accession>A0AAZ1X1F1</accession>
<dbReference type="RefSeq" id="XP_039463324.1">
    <property type="nucleotide sequence ID" value="XM_039607390.1"/>
</dbReference>
<reference evidence="6" key="1">
    <citation type="submission" date="2020-03" db="EMBL/GenBank/DDBJ databases">
        <title>Evolution of repeat sequences and sex chromosomes of tilapia species revealed by chromosome-level genomes.</title>
        <authorList>
            <person name="Xu L."/>
            <person name="Tao W."/>
            <person name="Wang D."/>
            <person name="Zhou Q."/>
        </authorList>
    </citation>
    <scope>NUCLEOTIDE SEQUENCE [LARGE SCALE GENOMIC DNA]</scope>
    <source>
        <strain evidence="6">Israel</strain>
    </source>
</reference>
<dbReference type="SUPFAM" id="SSF55961">
    <property type="entry name" value="Bet v1-like"/>
    <property type="match status" value="1"/>
</dbReference>
<dbReference type="Proteomes" id="UP000472276">
    <property type="component" value="Unassembled WGS sequence"/>
</dbReference>
<dbReference type="SUPFAM" id="SSF50729">
    <property type="entry name" value="PH domain-like"/>
    <property type="match status" value="1"/>
</dbReference>
<dbReference type="GO" id="GO:0005783">
    <property type="term" value="C:endoplasmic reticulum"/>
    <property type="evidence" value="ECO:0007669"/>
    <property type="project" value="UniProtKB-SubCell"/>
</dbReference>
<proteinExistence type="predicted"/>
<dbReference type="PANTHER" id="PTHR45899">
    <property type="entry name" value="RHO GTPASE ACTIVATING PROTEIN AT 15B, ISOFORM C"/>
    <property type="match status" value="1"/>
</dbReference>
<dbReference type="InterPro" id="IPR011993">
    <property type="entry name" value="PH-like_dom_sf"/>
</dbReference>
<dbReference type="PROSITE" id="PS50003">
    <property type="entry name" value="PH_DOMAIN"/>
    <property type="match status" value="1"/>
</dbReference>
<sequence>MPVQIPDDSDFCSFREQCLSTEGWTSRYSKGGVTVWGREEDSSTVQKLKMRIVCKDVTAETLYDVLHDTSYRKKWDTNMIDTYDIGRLTVNADVGYYSSYKSEIMKVGLLRCREEPPKLLQGTRFQERTFQIRDHKLLLLKDKKSIKPEKEWALKSLKIYIGIRKKLKAPTRWGFTVMSDKHQLYLCCSSEAELWDWITSLLRAQNDDPGPPALRRHSSSDISKQKFGTMPLVSIRGDESNSSMLSANQTLRKLHDRRTLSMYFPMKVQQDSFEERSESPDLPEPLYEEVGDFGLQVLKSLETSFLSSSIAETQEVPDHFRTGGESREQECSSLVKGTGKVKKRPPPVSLPYIHHQRAPLTCLLTSEHTPVSCDLAKLDSDLAQDAGMMSGF</sequence>
<reference evidence="5" key="2">
    <citation type="submission" date="2025-08" db="UniProtKB">
        <authorList>
            <consortium name="Ensembl"/>
        </authorList>
    </citation>
    <scope>IDENTIFICATION</scope>
</reference>
<evidence type="ECO:0000313" key="5">
    <source>
        <dbReference type="Ensembl" id="ENSOABP00000061548.1"/>
    </source>
</evidence>
<protein>
    <recommendedName>
        <fullName evidence="7">PH domain-containing protein</fullName>
    </recommendedName>
</protein>
<name>A0AAZ1X1F1_OREAU</name>
<dbReference type="InterPro" id="IPR002913">
    <property type="entry name" value="START_lipid-bd_dom"/>
</dbReference>
<dbReference type="Pfam" id="PF00169">
    <property type="entry name" value="PH"/>
    <property type="match status" value="1"/>
</dbReference>